<evidence type="ECO:0000256" key="1">
    <source>
        <dbReference type="SAM" id="Coils"/>
    </source>
</evidence>
<dbReference type="InterPro" id="IPR007060">
    <property type="entry name" value="FtsL/DivIC"/>
</dbReference>
<protein>
    <recommendedName>
        <fullName evidence="4">Septum formation initiator</fullName>
    </recommendedName>
</protein>
<sequence length="102" mass="11979">MKRKDRIILLILFVLFFAIFLLLPIIRRQVLIANEKSKTKVLEKQIEEQKKIKEGLEKEIKDSGNSENIEKIARDQLNMSNDKERVYKFVDDDKGDKNGTSK</sequence>
<dbReference type="PATRIC" id="fig|1069640.6.peg.348"/>
<dbReference type="STRING" id="187101.VC03_01830"/>
<evidence type="ECO:0000313" key="2">
    <source>
        <dbReference type="EMBL" id="AKC95305.1"/>
    </source>
</evidence>
<dbReference type="OrthoDB" id="9984629at2"/>
<dbReference type="RefSeq" id="WP_046328411.1">
    <property type="nucleotide sequence ID" value="NZ_CAUPIC010000001.1"/>
</dbReference>
<reference evidence="2 3" key="1">
    <citation type="journal article" date="2012" name="BMC Genomics">
        <title>Genomic sequence analysis and characterization of Sneathia amnii sp. nov.</title>
        <authorList>
            <consortium name="Vaginal Microbiome Consortium (additional members)"/>
            <person name="Harwich M.D.Jr."/>
            <person name="Serrano M.G."/>
            <person name="Fettweis J.M."/>
            <person name="Alves J.M."/>
            <person name="Reimers M.A."/>
            <person name="Buck G.A."/>
            <person name="Jefferson K.K."/>
        </authorList>
    </citation>
    <scope>NUCLEOTIDE SEQUENCE [LARGE SCALE GENOMIC DNA]</scope>
    <source>
        <strain evidence="2 3">SN35</strain>
    </source>
</reference>
<dbReference type="Pfam" id="PF04977">
    <property type="entry name" value="DivIC"/>
    <property type="match status" value="1"/>
</dbReference>
<keyword evidence="3" id="KW-1185">Reference proteome</keyword>
<dbReference type="EMBL" id="CP011280">
    <property type="protein sequence ID" value="AKC95305.1"/>
    <property type="molecule type" value="Genomic_DNA"/>
</dbReference>
<dbReference type="KEGG" id="sns:VC03_01830"/>
<proteinExistence type="predicted"/>
<name>A0A0E3ZBU3_9FUSO</name>
<organism evidence="2 3">
    <name type="scientific">Sneathia vaginalis</name>
    <dbReference type="NCBI Taxonomy" id="187101"/>
    <lineage>
        <taxon>Bacteria</taxon>
        <taxon>Fusobacteriati</taxon>
        <taxon>Fusobacteriota</taxon>
        <taxon>Fusobacteriia</taxon>
        <taxon>Fusobacteriales</taxon>
        <taxon>Leptotrichiaceae</taxon>
        <taxon>Sneathia</taxon>
    </lineage>
</organism>
<dbReference type="Proteomes" id="UP000033103">
    <property type="component" value="Chromosome"/>
</dbReference>
<evidence type="ECO:0008006" key="4">
    <source>
        <dbReference type="Google" id="ProtNLM"/>
    </source>
</evidence>
<keyword evidence="1" id="KW-0175">Coiled coil</keyword>
<dbReference type="AlphaFoldDB" id="A0A0E3ZBU3"/>
<gene>
    <name evidence="2" type="ORF">VC03_01830</name>
</gene>
<evidence type="ECO:0000313" key="3">
    <source>
        <dbReference type="Proteomes" id="UP000033103"/>
    </source>
</evidence>
<dbReference type="HOGENOM" id="CLU_2275586_0_0_0"/>
<feature type="coiled-coil region" evidence="1">
    <location>
        <begin position="32"/>
        <end position="66"/>
    </location>
</feature>
<accession>A0A0E3ZBU3</accession>